<evidence type="ECO:0000313" key="1">
    <source>
        <dbReference type="EMBL" id="ORY44505.1"/>
    </source>
</evidence>
<name>A0A1Y2CDX3_9FUNG</name>
<gene>
    <name evidence="1" type="ORF">BCR33DRAFT_717011</name>
</gene>
<sequence length="185" mass="20438">MHSQDSGCCLSNSYERLNPPSSVLVLLDETTDTEHALKSAIHNLSKGPNDCITIFRIVSSCSEQQPTLQDTMSLLQRFGSRLNSEASFSICVFLQGEEANICQLVYDTRPELLMIGLGGLNQSLGDALSSFFTTEEKLGVDVKNLQSMEEEEEWSISNEDESMWVLGQSRRCGSPVSDETDSVET</sequence>
<keyword evidence="2" id="KW-1185">Reference proteome</keyword>
<comment type="caution">
    <text evidence="1">The sequence shown here is derived from an EMBL/GenBank/DDBJ whole genome shotgun (WGS) entry which is preliminary data.</text>
</comment>
<dbReference type="EMBL" id="MCGO01000022">
    <property type="protein sequence ID" value="ORY44505.1"/>
    <property type="molecule type" value="Genomic_DNA"/>
</dbReference>
<proteinExistence type="predicted"/>
<organism evidence="1 2">
    <name type="scientific">Rhizoclosmatium globosum</name>
    <dbReference type="NCBI Taxonomy" id="329046"/>
    <lineage>
        <taxon>Eukaryota</taxon>
        <taxon>Fungi</taxon>
        <taxon>Fungi incertae sedis</taxon>
        <taxon>Chytridiomycota</taxon>
        <taxon>Chytridiomycota incertae sedis</taxon>
        <taxon>Chytridiomycetes</taxon>
        <taxon>Chytridiales</taxon>
        <taxon>Chytriomycetaceae</taxon>
        <taxon>Rhizoclosmatium</taxon>
    </lineage>
</organism>
<evidence type="ECO:0008006" key="3">
    <source>
        <dbReference type="Google" id="ProtNLM"/>
    </source>
</evidence>
<protein>
    <recommendedName>
        <fullName evidence="3">UspA domain-containing protein</fullName>
    </recommendedName>
</protein>
<dbReference type="Proteomes" id="UP000193642">
    <property type="component" value="Unassembled WGS sequence"/>
</dbReference>
<reference evidence="1 2" key="1">
    <citation type="submission" date="2016-07" db="EMBL/GenBank/DDBJ databases">
        <title>Pervasive Adenine N6-methylation of Active Genes in Fungi.</title>
        <authorList>
            <consortium name="DOE Joint Genome Institute"/>
            <person name="Mondo S.J."/>
            <person name="Dannebaum R.O."/>
            <person name="Kuo R.C."/>
            <person name="Labutti K."/>
            <person name="Haridas S."/>
            <person name="Kuo A."/>
            <person name="Salamov A."/>
            <person name="Ahrendt S.R."/>
            <person name="Lipzen A."/>
            <person name="Sullivan W."/>
            <person name="Andreopoulos W.B."/>
            <person name="Clum A."/>
            <person name="Lindquist E."/>
            <person name="Daum C."/>
            <person name="Ramamoorthy G.K."/>
            <person name="Gryganskyi A."/>
            <person name="Culley D."/>
            <person name="Magnuson J.K."/>
            <person name="James T.Y."/>
            <person name="O'Malley M.A."/>
            <person name="Stajich J.E."/>
            <person name="Spatafora J.W."/>
            <person name="Visel A."/>
            <person name="Grigoriev I.V."/>
        </authorList>
    </citation>
    <scope>NUCLEOTIDE SEQUENCE [LARGE SCALE GENOMIC DNA]</scope>
    <source>
        <strain evidence="1 2">JEL800</strain>
    </source>
</reference>
<dbReference type="AlphaFoldDB" id="A0A1Y2CDX3"/>
<evidence type="ECO:0000313" key="2">
    <source>
        <dbReference type="Proteomes" id="UP000193642"/>
    </source>
</evidence>
<accession>A0A1Y2CDX3</accession>